<organism evidence="2 3">
    <name type="scientific">Microbacterium stercoris</name>
    <dbReference type="NCBI Taxonomy" id="2820289"/>
    <lineage>
        <taxon>Bacteria</taxon>
        <taxon>Bacillati</taxon>
        <taxon>Actinomycetota</taxon>
        <taxon>Actinomycetes</taxon>
        <taxon>Micrococcales</taxon>
        <taxon>Microbacteriaceae</taxon>
        <taxon>Microbacterium</taxon>
    </lineage>
</organism>
<sequence length="95" mass="9907">MIVAVVLLLIGIGIALPVSGIASWACQGLDCVADDPDGWFYAWMILAPCIALALASVVVIIGILKRWLIWWVPLAAIVLPLGIGLGALFILNGGA</sequence>
<evidence type="ECO:0000313" key="2">
    <source>
        <dbReference type="EMBL" id="MBO3663061.1"/>
    </source>
</evidence>
<feature type="transmembrane region" description="Helical" evidence="1">
    <location>
        <begin position="68"/>
        <end position="91"/>
    </location>
</feature>
<feature type="transmembrane region" description="Helical" evidence="1">
    <location>
        <begin position="38"/>
        <end position="61"/>
    </location>
</feature>
<keyword evidence="1" id="KW-0812">Transmembrane</keyword>
<protein>
    <submittedName>
        <fullName evidence="2">Uncharacterized protein</fullName>
    </submittedName>
</protein>
<keyword evidence="3" id="KW-1185">Reference proteome</keyword>
<keyword evidence="1" id="KW-1133">Transmembrane helix</keyword>
<dbReference type="EMBL" id="JAGFOA010000002">
    <property type="protein sequence ID" value="MBO3663061.1"/>
    <property type="molecule type" value="Genomic_DNA"/>
</dbReference>
<dbReference type="Proteomes" id="UP000680132">
    <property type="component" value="Unassembled WGS sequence"/>
</dbReference>
<comment type="caution">
    <text evidence="2">The sequence shown here is derived from an EMBL/GenBank/DDBJ whole genome shotgun (WGS) entry which is preliminary data.</text>
</comment>
<keyword evidence="1" id="KW-0472">Membrane</keyword>
<dbReference type="AlphaFoldDB" id="A0A939TQF3"/>
<dbReference type="RefSeq" id="WP_208501707.1">
    <property type="nucleotide sequence ID" value="NZ_JAGFOA010000002.1"/>
</dbReference>
<reference evidence="2" key="1">
    <citation type="submission" date="2021-03" db="EMBL/GenBank/DDBJ databases">
        <title>Microbacterium sp. nov., a novel actinobacterium isolated from cow dung.</title>
        <authorList>
            <person name="Zhang L."/>
        </authorList>
    </citation>
    <scope>NUCLEOTIDE SEQUENCE</scope>
    <source>
        <strain evidence="2">NEAU-LLB</strain>
    </source>
</reference>
<evidence type="ECO:0000313" key="3">
    <source>
        <dbReference type="Proteomes" id="UP000680132"/>
    </source>
</evidence>
<evidence type="ECO:0000256" key="1">
    <source>
        <dbReference type="SAM" id="Phobius"/>
    </source>
</evidence>
<accession>A0A939TQF3</accession>
<name>A0A939TQF3_9MICO</name>
<gene>
    <name evidence="2" type="ORF">J5V96_05990</name>
</gene>
<proteinExistence type="predicted"/>